<dbReference type="KEGG" id="led:BBK82_03185"/>
<dbReference type="Gene3D" id="3.40.50.150">
    <property type="entry name" value="Vaccinia Virus protein VP39"/>
    <property type="match status" value="1"/>
</dbReference>
<reference evidence="1 2" key="1">
    <citation type="submission" date="2016-07" db="EMBL/GenBank/DDBJ databases">
        <title>Complete genome sequence of the Lentzea guizhouensis DHS C013.</title>
        <authorList>
            <person name="Cao C."/>
        </authorList>
    </citation>
    <scope>NUCLEOTIDE SEQUENCE [LARGE SCALE GENOMIC DNA]</scope>
    <source>
        <strain evidence="1 2">DHS C013</strain>
    </source>
</reference>
<dbReference type="RefSeq" id="WP_065913637.1">
    <property type="nucleotide sequence ID" value="NZ_CP016793.1"/>
</dbReference>
<evidence type="ECO:0008006" key="3">
    <source>
        <dbReference type="Google" id="ProtNLM"/>
    </source>
</evidence>
<sequence>MTAWRLFEEGTIPAWTTAEWYAGRDRAPHVDEAVHRDRLDIAARMVRHAARELGLSTVADLGCGDGGLLWLLDQVRPPLDAWGYDLQQSNVGPAVAERGVDVRYGDVVHGEVEWAEIAVATEMLEHLVDPHALVRRIAEHSRVLVASSPHTERPGNAYEFHTWAFDLEGYHDLLEQSGFEVVAHETTDMFQVITGVRR</sequence>
<dbReference type="Pfam" id="PF13489">
    <property type="entry name" value="Methyltransf_23"/>
    <property type="match status" value="1"/>
</dbReference>
<organism evidence="1 2">
    <name type="scientific">Lentzea guizhouensis</name>
    <dbReference type="NCBI Taxonomy" id="1586287"/>
    <lineage>
        <taxon>Bacteria</taxon>
        <taxon>Bacillati</taxon>
        <taxon>Actinomycetota</taxon>
        <taxon>Actinomycetes</taxon>
        <taxon>Pseudonocardiales</taxon>
        <taxon>Pseudonocardiaceae</taxon>
        <taxon>Lentzea</taxon>
    </lineage>
</organism>
<dbReference type="EMBL" id="CP016793">
    <property type="protein sequence ID" value="ANZ35221.1"/>
    <property type="molecule type" value="Genomic_DNA"/>
</dbReference>
<dbReference type="OrthoDB" id="4350821at2"/>
<name>A0A1B2HBW7_9PSEU</name>
<protein>
    <recommendedName>
        <fullName evidence="3">Methyltransferase type 11</fullName>
    </recommendedName>
</protein>
<dbReference type="Proteomes" id="UP000093053">
    <property type="component" value="Chromosome"/>
</dbReference>
<dbReference type="SUPFAM" id="SSF53335">
    <property type="entry name" value="S-adenosyl-L-methionine-dependent methyltransferases"/>
    <property type="match status" value="1"/>
</dbReference>
<evidence type="ECO:0000313" key="1">
    <source>
        <dbReference type="EMBL" id="ANZ35221.1"/>
    </source>
</evidence>
<dbReference type="STRING" id="1586287.BBK82_03185"/>
<proteinExistence type="predicted"/>
<evidence type="ECO:0000313" key="2">
    <source>
        <dbReference type="Proteomes" id="UP000093053"/>
    </source>
</evidence>
<accession>A0A1B2HBW7</accession>
<keyword evidence="2" id="KW-1185">Reference proteome</keyword>
<dbReference type="AlphaFoldDB" id="A0A1B2HBW7"/>
<gene>
    <name evidence="1" type="ORF">BBK82_03185</name>
</gene>
<dbReference type="InterPro" id="IPR029063">
    <property type="entry name" value="SAM-dependent_MTases_sf"/>
</dbReference>